<feature type="coiled-coil region" evidence="18">
    <location>
        <begin position="215"/>
        <end position="249"/>
    </location>
</feature>
<sequence>MKKVTAAVIILFVIQLTAGIILYLKSEIEYVKIFVPALDNISTYNDTIAFTVYGKDNLVMYQKYYVRQEKLRGDYNIAEIMPMVDIFLKERYETVKEHGIERWKKIILNYQGIDPFSLEAAAYIHYTDMLISKSRLKGLKKELLRWYTIDKLHNKYSQTGLTKLFLDSAMYAENVYGIAAASKYYFNKDIDKVNKLQQAFLLSLISWNNRRIDVLKDYQEIDRKARNILNKLNSENKITDKELAEYMASSVKLEPENIKVVEPAYINGVFKEIASIKEIKGNAGKKNIEIYTGYDEKANITAREILNEYYKDKDDKLQAAFVLLNNKTQEVISAIGSRQYDTKVNRALTTSRQMASTFKPVVFLAAFEKGVKPSDQIIDMPYEFTVDNVVYKPNNYNGYFMGKIPVRYAFIYSLNNSTIKLAERAGLNYVCSLSKSMGMNNDIKPFYSMALGAFPATPLTVAQIYSTIGNLGEYKKAVLTTGYKIDNKYVDLKPKPKRVVSEEAAYQTLYVMQAVASRGTARGAHLLAGTGAKTGTSNDTKDAWTAAVFGDYTAVVWVGYDDLSPIEYAGSGGKLAAPIISAFQKKYFGQDASFSFNKPKNIVFKRVDARTGYLTDKRRAGTYIEAYNKNKLPRYE</sequence>
<evidence type="ECO:0000313" key="22">
    <source>
        <dbReference type="Proteomes" id="UP000824176"/>
    </source>
</evidence>
<protein>
    <submittedName>
        <fullName evidence="21">Transglycosylase domain-containing protein</fullName>
    </submittedName>
</protein>
<dbReference type="GO" id="GO:0030288">
    <property type="term" value="C:outer membrane-bounded periplasmic space"/>
    <property type="evidence" value="ECO:0007669"/>
    <property type="project" value="TreeGrafter"/>
</dbReference>
<comment type="similarity">
    <text evidence="4">In the N-terminal section; belongs to the glycosyltransferase 51 family.</text>
</comment>
<keyword evidence="14" id="KW-0511">Multifunctional enzyme</keyword>
<keyword evidence="8" id="KW-0328">Glycosyltransferase</keyword>
<keyword evidence="9" id="KW-0808">Transferase</keyword>
<dbReference type="GO" id="GO:0008955">
    <property type="term" value="F:peptidoglycan glycosyltransferase activity"/>
    <property type="evidence" value="ECO:0007669"/>
    <property type="project" value="UniProtKB-EC"/>
</dbReference>
<evidence type="ECO:0000256" key="10">
    <source>
        <dbReference type="ARBA" id="ARBA00022801"/>
    </source>
</evidence>
<dbReference type="InterPro" id="IPR012338">
    <property type="entry name" value="Beta-lactam/transpept-like"/>
</dbReference>
<dbReference type="GO" id="GO:0005886">
    <property type="term" value="C:plasma membrane"/>
    <property type="evidence" value="ECO:0007669"/>
    <property type="project" value="UniProtKB-SubCell"/>
</dbReference>
<dbReference type="Gene3D" id="1.10.3810.10">
    <property type="entry name" value="Biosynthetic peptidoglycan transglycosylase-like"/>
    <property type="match status" value="1"/>
</dbReference>
<evidence type="ECO:0000256" key="12">
    <source>
        <dbReference type="ARBA" id="ARBA00022984"/>
    </source>
</evidence>
<evidence type="ECO:0000256" key="15">
    <source>
        <dbReference type="ARBA" id="ARBA00023316"/>
    </source>
</evidence>
<comment type="subcellular location">
    <subcellularLocation>
        <location evidence="1">Cell membrane</location>
    </subcellularLocation>
</comment>
<evidence type="ECO:0000259" key="20">
    <source>
        <dbReference type="Pfam" id="PF00912"/>
    </source>
</evidence>
<dbReference type="AlphaFoldDB" id="A0A9D2GUE5"/>
<evidence type="ECO:0000256" key="9">
    <source>
        <dbReference type="ARBA" id="ARBA00022679"/>
    </source>
</evidence>
<dbReference type="Pfam" id="PF00912">
    <property type="entry name" value="Transgly"/>
    <property type="match status" value="1"/>
</dbReference>
<dbReference type="InterPro" id="IPR036950">
    <property type="entry name" value="PBP_transglycosylase"/>
</dbReference>
<keyword evidence="18" id="KW-0175">Coiled coil</keyword>
<dbReference type="GO" id="GO:0009002">
    <property type="term" value="F:serine-type D-Ala-D-Ala carboxypeptidase activity"/>
    <property type="evidence" value="ECO:0007669"/>
    <property type="project" value="UniProtKB-EC"/>
</dbReference>
<evidence type="ECO:0000256" key="16">
    <source>
        <dbReference type="ARBA" id="ARBA00034000"/>
    </source>
</evidence>
<dbReference type="GO" id="GO:0071555">
    <property type="term" value="P:cell wall organization"/>
    <property type="evidence" value="ECO:0007669"/>
    <property type="project" value="UniProtKB-KW"/>
</dbReference>
<evidence type="ECO:0000256" key="14">
    <source>
        <dbReference type="ARBA" id="ARBA00023268"/>
    </source>
</evidence>
<dbReference type="InterPro" id="IPR023346">
    <property type="entry name" value="Lysozyme-like_dom_sf"/>
</dbReference>
<evidence type="ECO:0000256" key="5">
    <source>
        <dbReference type="ARBA" id="ARBA00022475"/>
    </source>
</evidence>
<keyword evidence="12" id="KW-0573">Peptidoglycan synthesis</keyword>
<dbReference type="InterPro" id="IPR001460">
    <property type="entry name" value="PCN-bd_Tpept"/>
</dbReference>
<dbReference type="Gene3D" id="3.40.710.10">
    <property type="entry name" value="DD-peptidase/beta-lactamase superfamily"/>
    <property type="match status" value="1"/>
</dbReference>
<keyword evidence="7" id="KW-0645">Protease</keyword>
<accession>A0A9D2GUE5</accession>
<proteinExistence type="inferred from homology"/>
<comment type="pathway">
    <text evidence="2">Cell wall biogenesis; peptidoglycan biosynthesis.</text>
</comment>
<comment type="catalytic activity">
    <reaction evidence="16">
        <text>Preferential cleavage: (Ac)2-L-Lys-D-Ala-|-D-Ala. Also transpeptidation of peptidyl-alanyl moieties that are N-acyl substituents of D-alanine.</text>
        <dbReference type="EC" id="3.4.16.4"/>
    </reaction>
</comment>
<dbReference type="EMBL" id="DXAQ01000099">
    <property type="protein sequence ID" value="HIZ89567.1"/>
    <property type="molecule type" value="Genomic_DNA"/>
</dbReference>
<name>A0A9D2GUE5_9BACT</name>
<organism evidence="21 22">
    <name type="scientific">Candidatus Mucispirillum faecigallinarum</name>
    <dbReference type="NCBI Taxonomy" id="2838699"/>
    <lineage>
        <taxon>Bacteria</taxon>
        <taxon>Pseudomonadati</taxon>
        <taxon>Deferribacterota</taxon>
        <taxon>Deferribacteres</taxon>
        <taxon>Deferribacterales</taxon>
        <taxon>Mucispirillaceae</taxon>
        <taxon>Mucispirillum</taxon>
    </lineage>
</organism>
<reference evidence="21" key="2">
    <citation type="submission" date="2021-04" db="EMBL/GenBank/DDBJ databases">
        <authorList>
            <person name="Gilroy R."/>
        </authorList>
    </citation>
    <scope>NUCLEOTIDE SEQUENCE</scope>
    <source>
        <strain evidence="21">ChiW4-1371</strain>
    </source>
</reference>
<dbReference type="PANTHER" id="PTHR32282:SF11">
    <property type="entry name" value="PENICILLIN-BINDING PROTEIN 1B"/>
    <property type="match status" value="1"/>
</dbReference>
<feature type="domain" description="Glycosyl transferase family 51" evidence="20">
    <location>
        <begin position="146"/>
        <end position="232"/>
    </location>
</feature>
<evidence type="ECO:0000313" key="21">
    <source>
        <dbReference type="EMBL" id="HIZ89567.1"/>
    </source>
</evidence>
<keyword evidence="10" id="KW-0378">Hydrolase</keyword>
<comment type="catalytic activity">
    <reaction evidence="17">
        <text>[GlcNAc-(1-&gt;4)-Mur2Ac(oyl-L-Ala-gamma-D-Glu-L-Lys-D-Ala-D-Ala)](n)-di-trans,octa-cis-undecaprenyl diphosphate + beta-D-GlcNAc-(1-&gt;4)-Mur2Ac(oyl-L-Ala-gamma-D-Glu-L-Lys-D-Ala-D-Ala)-di-trans,octa-cis-undecaprenyl diphosphate = [GlcNAc-(1-&gt;4)-Mur2Ac(oyl-L-Ala-gamma-D-Glu-L-Lys-D-Ala-D-Ala)](n+1)-di-trans,octa-cis-undecaprenyl diphosphate + di-trans,octa-cis-undecaprenyl diphosphate + H(+)</text>
        <dbReference type="Rhea" id="RHEA:23708"/>
        <dbReference type="Rhea" id="RHEA-COMP:9602"/>
        <dbReference type="Rhea" id="RHEA-COMP:9603"/>
        <dbReference type="ChEBI" id="CHEBI:15378"/>
        <dbReference type="ChEBI" id="CHEBI:58405"/>
        <dbReference type="ChEBI" id="CHEBI:60033"/>
        <dbReference type="ChEBI" id="CHEBI:78435"/>
        <dbReference type="EC" id="2.4.99.28"/>
    </reaction>
</comment>
<evidence type="ECO:0000256" key="1">
    <source>
        <dbReference type="ARBA" id="ARBA00004236"/>
    </source>
</evidence>
<dbReference type="GO" id="GO:0008658">
    <property type="term" value="F:penicillin binding"/>
    <property type="evidence" value="ECO:0007669"/>
    <property type="project" value="InterPro"/>
</dbReference>
<dbReference type="GO" id="GO:0009252">
    <property type="term" value="P:peptidoglycan biosynthetic process"/>
    <property type="evidence" value="ECO:0007669"/>
    <property type="project" value="UniProtKB-KW"/>
</dbReference>
<evidence type="ECO:0000259" key="19">
    <source>
        <dbReference type="Pfam" id="PF00905"/>
    </source>
</evidence>
<evidence type="ECO:0000256" key="2">
    <source>
        <dbReference type="ARBA" id="ARBA00004752"/>
    </source>
</evidence>
<evidence type="ECO:0000256" key="3">
    <source>
        <dbReference type="ARBA" id="ARBA00007090"/>
    </source>
</evidence>
<reference evidence="21" key="1">
    <citation type="journal article" date="2021" name="PeerJ">
        <title>Extensive microbial diversity within the chicken gut microbiome revealed by metagenomics and culture.</title>
        <authorList>
            <person name="Gilroy R."/>
            <person name="Ravi A."/>
            <person name="Getino M."/>
            <person name="Pursley I."/>
            <person name="Horton D.L."/>
            <person name="Alikhan N.F."/>
            <person name="Baker D."/>
            <person name="Gharbi K."/>
            <person name="Hall N."/>
            <person name="Watson M."/>
            <person name="Adriaenssens E.M."/>
            <person name="Foster-Nyarko E."/>
            <person name="Jarju S."/>
            <person name="Secka A."/>
            <person name="Antonio M."/>
            <person name="Oren A."/>
            <person name="Chaudhuri R.R."/>
            <person name="La Ragione R."/>
            <person name="Hildebrand F."/>
            <person name="Pallen M.J."/>
        </authorList>
    </citation>
    <scope>NUCLEOTIDE SEQUENCE</scope>
    <source>
        <strain evidence="21">ChiW4-1371</strain>
    </source>
</reference>
<keyword evidence="6" id="KW-0121">Carboxypeptidase</keyword>
<comment type="caution">
    <text evidence="21">The sequence shown here is derived from an EMBL/GenBank/DDBJ whole genome shotgun (WGS) entry which is preliminary data.</text>
</comment>
<dbReference type="GO" id="GO:0008360">
    <property type="term" value="P:regulation of cell shape"/>
    <property type="evidence" value="ECO:0007669"/>
    <property type="project" value="UniProtKB-KW"/>
</dbReference>
<evidence type="ECO:0000256" key="8">
    <source>
        <dbReference type="ARBA" id="ARBA00022676"/>
    </source>
</evidence>
<dbReference type="Pfam" id="PF00905">
    <property type="entry name" value="Transpeptidase"/>
    <property type="match status" value="1"/>
</dbReference>
<evidence type="ECO:0000256" key="4">
    <source>
        <dbReference type="ARBA" id="ARBA00007739"/>
    </source>
</evidence>
<keyword evidence="5" id="KW-1003">Cell membrane</keyword>
<dbReference type="InterPro" id="IPR050396">
    <property type="entry name" value="Glycosyltr_51/Transpeptidase"/>
</dbReference>
<evidence type="ECO:0000256" key="13">
    <source>
        <dbReference type="ARBA" id="ARBA00023136"/>
    </source>
</evidence>
<gene>
    <name evidence="21" type="ORF">H9804_06455</name>
</gene>
<keyword evidence="13" id="KW-0472">Membrane</keyword>
<dbReference type="Proteomes" id="UP000824176">
    <property type="component" value="Unassembled WGS sequence"/>
</dbReference>
<evidence type="ECO:0000256" key="11">
    <source>
        <dbReference type="ARBA" id="ARBA00022960"/>
    </source>
</evidence>
<evidence type="ECO:0000256" key="17">
    <source>
        <dbReference type="ARBA" id="ARBA00049902"/>
    </source>
</evidence>
<keyword evidence="15" id="KW-0961">Cell wall biogenesis/degradation</keyword>
<evidence type="ECO:0000256" key="18">
    <source>
        <dbReference type="SAM" id="Coils"/>
    </source>
</evidence>
<keyword evidence="11" id="KW-0133">Cell shape</keyword>
<evidence type="ECO:0000256" key="6">
    <source>
        <dbReference type="ARBA" id="ARBA00022645"/>
    </source>
</evidence>
<dbReference type="SUPFAM" id="SSF56601">
    <property type="entry name" value="beta-lactamase/transpeptidase-like"/>
    <property type="match status" value="1"/>
</dbReference>
<dbReference type="PANTHER" id="PTHR32282">
    <property type="entry name" value="BINDING PROTEIN TRANSPEPTIDASE, PUTATIVE-RELATED"/>
    <property type="match status" value="1"/>
</dbReference>
<dbReference type="SUPFAM" id="SSF53955">
    <property type="entry name" value="Lysozyme-like"/>
    <property type="match status" value="1"/>
</dbReference>
<evidence type="ECO:0000256" key="7">
    <source>
        <dbReference type="ARBA" id="ARBA00022670"/>
    </source>
</evidence>
<dbReference type="InterPro" id="IPR001264">
    <property type="entry name" value="Glyco_trans_51"/>
</dbReference>
<comment type="similarity">
    <text evidence="3">In the C-terminal section; belongs to the transpeptidase family.</text>
</comment>
<feature type="domain" description="Penicillin-binding protein transpeptidase" evidence="19">
    <location>
        <begin position="320"/>
        <end position="560"/>
    </location>
</feature>
<dbReference type="GO" id="GO:0006508">
    <property type="term" value="P:proteolysis"/>
    <property type="evidence" value="ECO:0007669"/>
    <property type="project" value="UniProtKB-KW"/>
</dbReference>